<organism evidence="3 4">
    <name type="scientific">Ficus carica</name>
    <name type="common">Common fig</name>
    <dbReference type="NCBI Taxonomy" id="3494"/>
    <lineage>
        <taxon>Eukaryota</taxon>
        <taxon>Viridiplantae</taxon>
        <taxon>Streptophyta</taxon>
        <taxon>Embryophyta</taxon>
        <taxon>Tracheophyta</taxon>
        <taxon>Spermatophyta</taxon>
        <taxon>Magnoliopsida</taxon>
        <taxon>eudicotyledons</taxon>
        <taxon>Gunneridae</taxon>
        <taxon>Pentapetalae</taxon>
        <taxon>rosids</taxon>
        <taxon>fabids</taxon>
        <taxon>Rosales</taxon>
        <taxon>Moraceae</taxon>
        <taxon>Ficeae</taxon>
        <taxon>Ficus</taxon>
    </lineage>
</organism>
<dbReference type="PANTHER" id="PTHR31236:SF32">
    <property type="entry name" value="BURP DOMAIN PROTEIN USPL1-LIKE"/>
    <property type="match status" value="1"/>
</dbReference>
<dbReference type="EMBL" id="BTGU01000007">
    <property type="protein sequence ID" value="GMN37419.1"/>
    <property type="molecule type" value="Genomic_DNA"/>
</dbReference>
<dbReference type="InterPro" id="IPR044816">
    <property type="entry name" value="BURP"/>
</dbReference>
<evidence type="ECO:0000313" key="4">
    <source>
        <dbReference type="Proteomes" id="UP001187192"/>
    </source>
</evidence>
<feature type="domain" description="BURP" evidence="2">
    <location>
        <begin position="64"/>
        <end position="280"/>
    </location>
</feature>
<gene>
    <name evidence="3" type="ORF">TIFTF001_006793</name>
</gene>
<reference evidence="3" key="1">
    <citation type="submission" date="2023-07" db="EMBL/GenBank/DDBJ databases">
        <title>draft genome sequence of fig (Ficus carica).</title>
        <authorList>
            <person name="Takahashi T."/>
            <person name="Nishimura K."/>
        </authorList>
    </citation>
    <scope>NUCLEOTIDE SEQUENCE</scope>
</reference>
<feature type="region of interest" description="Disordered" evidence="1">
    <location>
        <begin position="1"/>
        <end position="53"/>
    </location>
</feature>
<dbReference type="Pfam" id="PF03181">
    <property type="entry name" value="BURP"/>
    <property type="match status" value="1"/>
</dbReference>
<keyword evidence="4" id="KW-1185">Reference proteome</keyword>
<feature type="compositionally biased region" description="Basic and acidic residues" evidence="1">
    <location>
        <begin position="10"/>
        <end position="23"/>
    </location>
</feature>
<protein>
    <recommendedName>
        <fullName evidence="2">BURP domain-containing protein</fullName>
    </recommendedName>
</protein>
<dbReference type="AlphaFoldDB" id="A0AA88DG12"/>
<proteinExistence type="predicted"/>
<dbReference type="PROSITE" id="PS51277">
    <property type="entry name" value="BURP"/>
    <property type="match status" value="1"/>
</dbReference>
<dbReference type="Proteomes" id="UP001187192">
    <property type="component" value="Unassembled WGS sequence"/>
</dbReference>
<comment type="caution">
    <text evidence="3">The sequence shown here is derived from an EMBL/GenBank/DDBJ whole genome shotgun (WGS) entry which is preliminary data.</text>
</comment>
<evidence type="ECO:0000259" key="2">
    <source>
        <dbReference type="PROSITE" id="PS51277"/>
    </source>
</evidence>
<dbReference type="SMART" id="SM01045">
    <property type="entry name" value="BURP"/>
    <property type="match status" value="1"/>
</dbReference>
<accession>A0AA88DG12</accession>
<evidence type="ECO:0000256" key="1">
    <source>
        <dbReference type="SAM" id="MobiDB-lite"/>
    </source>
</evidence>
<dbReference type="InterPro" id="IPR004873">
    <property type="entry name" value="BURP_dom"/>
</dbReference>
<evidence type="ECO:0000313" key="3">
    <source>
        <dbReference type="EMBL" id="GMN37419.1"/>
    </source>
</evidence>
<sequence length="284" mass="32332">MGLAVAQGTESRKLSEEHQEQRNVPDYNNILRLPSSKNDDVEDHDFQSHPTSHMNHMDNNVMIFFTMKDLKVGKTMPIYFPKKDPSTSPHLLPRDEVDSIPFSSKQLSYLLNLFSFSRDSPQGRAMEDTLAQCETRPIKGETKFCATSLESMIDFTRSAFGEESFSVVTTTFLTKLGTTFQNYTILEVPNEILAPKMVACHTMPYPYAVYYCHYQQSENKVYKILLGGENGDKVEAVAVCHMDTSQWSRNHVSFRVLMIEPGTLPVCHFFPAENLVWIPKPTSI</sequence>
<dbReference type="PANTHER" id="PTHR31236">
    <property type="entry name" value="BURP DOMAIN PROTEIN USPL1-LIKE"/>
    <property type="match status" value="1"/>
</dbReference>
<name>A0AA88DG12_FICCA</name>